<organism evidence="3">
    <name type="scientific">Schizophyllum commune (strain H4-8 / FGSC 9210)</name>
    <name type="common">Split gill fungus</name>
    <dbReference type="NCBI Taxonomy" id="578458"/>
    <lineage>
        <taxon>Eukaryota</taxon>
        <taxon>Fungi</taxon>
        <taxon>Dikarya</taxon>
        <taxon>Basidiomycota</taxon>
        <taxon>Agaricomycotina</taxon>
        <taxon>Agaricomycetes</taxon>
        <taxon>Agaricomycetidae</taxon>
        <taxon>Agaricales</taxon>
        <taxon>Schizophyllaceae</taxon>
        <taxon>Schizophyllum</taxon>
    </lineage>
</organism>
<evidence type="ECO:0000313" key="3">
    <source>
        <dbReference type="Proteomes" id="UP000007431"/>
    </source>
</evidence>
<dbReference type="InterPro" id="IPR029071">
    <property type="entry name" value="Ubiquitin-like_domsf"/>
</dbReference>
<dbReference type="GeneID" id="9596804"/>
<keyword evidence="3" id="KW-1185">Reference proteome</keyword>
<dbReference type="InterPro" id="IPR000626">
    <property type="entry name" value="Ubiquitin-like_dom"/>
</dbReference>
<name>D8QHM4_SCHCM</name>
<dbReference type="CDD" id="cd01763">
    <property type="entry name" value="Ubl_SUMO_like"/>
    <property type="match status" value="1"/>
</dbReference>
<dbReference type="OrthoDB" id="442921at2759"/>
<dbReference type="EMBL" id="GL377312">
    <property type="protein sequence ID" value="EFI92702.1"/>
    <property type="molecule type" value="Genomic_DNA"/>
</dbReference>
<dbReference type="OMA" id="CTIKVKP"/>
<feature type="non-terminal residue" evidence="2">
    <location>
        <position position="98"/>
    </location>
</feature>
<dbReference type="KEGG" id="scm:SCHCO_02641103"/>
<dbReference type="eggNOG" id="KOG1769">
    <property type="taxonomic scope" value="Eukaryota"/>
</dbReference>
<dbReference type="SUPFAM" id="SSF54236">
    <property type="entry name" value="Ubiquitin-like"/>
    <property type="match status" value="1"/>
</dbReference>
<dbReference type="AlphaFoldDB" id="D8QHM4"/>
<dbReference type="InParanoid" id="D8QHM4"/>
<reference evidence="2 3" key="1">
    <citation type="journal article" date="2010" name="Nat. Biotechnol.">
        <title>Genome sequence of the model mushroom Schizophyllum commune.</title>
        <authorList>
            <person name="Ohm R.A."/>
            <person name="de Jong J.F."/>
            <person name="Lugones L.G."/>
            <person name="Aerts A."/>
            <person name="Kothe E."/>
            <person name="Stajich J.E."/>
            <person name="de Vries R.P."/>
            <person name="Record E."/>
            <person name="Levasseur A."/>
            <person name="Baker S.E."/>
            <person name="Bartholomew K.A."/>
            <person name="Coutinho P.M."/>
            <person name="Erdmann S."/>
            <person name="Fowler T.J."/>
            <person name="Gathman A.C."/>
            <person name="Lombard V."/>
            <person name="Henrissat B."/>
            <person name="Knabe N."/>
            <person name="Kuees U."/>
            <person name="Lilly W.W."/>
            <person name="Lindquist E."/>
            <person name="Lucas S."/>
            <person name="Magnuson J.K."/>
            <person name="Piumi F."/>
            <person name="Raudaskoski M."/>
            <person name="Salamov A."/>
            <person name="Schmutz J."/>
            <person name="Schwarze F.W.M.R."/>
            <person name="vanKuyk P.A."/>
            <person name="Horton J.S."/>
            <person name="Grigoriev I.V."/>
            <person name="Woesten H.A.B."/>
        </authorList>
    </citation>
    <scope>NUCLEOTIDE SEQUENCE [LARGE SCALE GENOMIC DNA]</scope>
    <source>
        <strain evidence="3">H4-8 / FGSC 9210</strain>
    </source>
</reference>
<accession>D8QHM4</accession>
<evidence type="ECO:0000259" key="1">
    <source>
        <dbReference type="PROSITE" id="PS50053"/>
    </source>
</evidence>
<dbReference type="STRING" id="578458.D8QHM4"/>
<dbReference type="InterPro" id="IPR022617">
    <property type="entry name" value="Rad60/SUMO-like_dom"/>
</dbReference>
<dbReference type="PANTHER" id="PTHR10562">
    <property type="entry name" value="SMALL UBIQUITIN-RELATED MODIFIER"/>
    <property type="match status" value="1"/>
</dbReference>
<evidence type="ECO:0000313" key="2">
    <source>
        <dbReference type="EMBL" id="EFI92702.1"/>
    </source>
</evidence>
<dbReference type="PROSITE" id="PS50053">
    <property type="entry name" value="UBIQUITIN_2"/>
    <property type="match status" value="1"/>
</dbReference>
<dbReference type="HOGENOM" id="CLU_148322_4_4_1"/>
<proteinExistence type="predicted"/>
<dbReference type="Pfam" id="PF11976">
    <property type="entry name" value="Rad60-SLD"/>
    <property type="match status" value="1"/>
</dbReference>
<protein>
    <recommendedName>
        <fullName evidence="1">Ubiquitin-like domain-containing protein</fullName>
    </recommendedName>
</protein>
<dbReference type="RefSeq" id="XP_003027605.1">
    <property type="nucleotide sequence ID" value="XM_003027559.1"/>
</dbReference>
<dbReference type="Gene3D" id="3.10.20.90">
    <property type="entry name" value="Phosphatidylinositol 3-kinase Catalytic Subunit, Chain A, domain 1"/>
    <property type="match status" value="1"/>
</dbReference>
<dbReference type="Proteomes" id="UP000007431">
    <property type="component" value="Unassembled WGS sequence"/>
</dbReference>
<sequence length="98" mass="10904">MSQSPPPENENKDVKPKLNLTISYENTPVTVKVKANMKFEKIFHVVEQKFNKQAGTFKFTYDGTRVKPDDTPAGLGMEDGDQIDAFLEQLGGGLPCSR</sequence>
<feature type="domain" description="Ubiquitin-like" evidence="1">
    <location>
        <begin position="18"/>
        <end position="92"/>
    </location>
</feature>
<dbReference type="VEuPathDB" id="FungiDB:SCHCODRAFT_02641103"/>
<gene>
    <name evidence="2" type="ORF">SCHCODRAFT_113374</name>
</gene>